<dbReference type="EMBL" id="JAAGWF010000017">
    <property type="protein sequence ID" value="NEK59174.1"/>
    <property type="molecule type" value="Genomic_DNA"/>
</dbReference>
<organism evidence="1 2">
    <name type="scientific">Geodermatophilus sabuli</name>
    <dbReference type="NCBI Taxonomy" id="1564158"/>
    <lineage>
        <taxon>Bacteria</taxon>
        <taxon>Bacillati</taxon>
        <taxon>Actinomycetota</taxon>
        <taxon>Actinomycetes</taxon>
        <taxon>Geodermatophilales</taxon>
        <taxon>Geodermatophilaceae</taxon>
        <taxon>Geodermatophilus</taxon>
    </lineage>
</organism>
<name>A0A7K3W4N7_9ACTN</name>
<dbReference type="GO" id="GO:0003677">
    <property type="term" value="F:DNA binding"/>
    <property type="evidence" value="ECO:0007669"/>
    <property type="project" value="UniProtKB-KW"/>
</dbReference>
<reference evidence="1 2" key="1">
    <citation type="submission" date="2020-02" db="EMBL/GenBank/DDBJ databases">
        <title>Geodermatophilus sabuli CPCC 205279 I12A-02694.</title>
        <authorList>
            <person name="Jiang Z."/>
        </authorList>
    </citation>
    <scope>NUCLEOTIDE SEQUENCE [LARGE SCALE GENOMIC DNA]</scope>
    <source>
        <strain evidence="1 2">I12A-02694</strain>
    </source>
</reference>
<accession>A0A7K3W4N7</accession>
<dbReference type="Proteomes" id="UP000470246">
    <property type="component" value="Unassembled WGS sequence"/>
</dbReference>
<proteinExistence type="predicted"/>
<dbReference type="SUPFAM" id="SSF142906">
    <property type="entry name" value="YjbR-like"/>
    <property type="match status" value="1"/>
</dbReference>
<comment type="caution">
    <text evidence="1">The sequence shown here is derived from an EMBL/GenBank/DDBJ whole genome shotgun (WGS) entry which is preliminary data.</text>
</comment>
<dbReference type="InterPro" id="IPR058532">
    <property type="entry name" value="YjbR/MT2646/Rv2570-like"/>
</dbReference>
<keyword evidence="2" id="KW-1185">Reference proteome</keyword>
<dbReference type="InterPro" id="IPR038056">
    <property type="entry name" value="YjbR-like_sf"/>
</dbReference>
<evidence type="ECO:0000313" key="1">
    <source>
        <dbReference type="EMBL" id="NEK59174.1"/>
    </source>
</evidence>
<keyword evidence="1" id="KW-0238">DNA-binding</keyword>
<evidence type="ECO:0000313" key="2">
    <source>
        <dbReference type="Proteomes" id="UP000470246"/>
    </source>
</evidence>
<dbReference type="AlphaFoldDB" id="A0A7K3W4N7"/>
<dbReference type="Pfam" id="PF04237">
    <property type="entry name" value="YjbR"/>
    <property type="match status" value="1"/>
</dbReference>
<sequence length="123" mass="13211">MTWTGADRQTVTDRLRVLTDRPGVDREEANGHTGYAVAGRRFAWLQVDHHGDGRLALVVKAPPGEQEALLGTAPCYSRPGHLGARGWLGVDLSPAAGADWDEVAALLDQAWRTTAPERLTAGS</sequence>
<protein>
    <submittedName>
        <fullName evidence="1">MmcQ/YjbR family DNA-binding protein</fullName>
    </submittedName>
</protein>
<gene>
    <name evidence="1" type="ORF">GCU56_15010</name>
</gene>
<dbReference type="Gene3D" id="3.90.1150.30">
    <property type="match status" value="1"/>
</dbReference>
<dbReference type="RefSeq" id="WP_163482556.1">
    <property type="nucleotide sequence ID" value="NZ_JAAGWF010000017.1"/>
</dbReference>